<evidence type="ECO:0000313" key="2">
    <source>
        <dbReference type="Proteomes" id="UP001604336"/>
    </source>
</evidence>
<comment type="caution">
    <text evidence="1">The sequence shown here is derived from an EMBL/GenBank/DDBJ whole genome shotgun (WGS) entry which is preliminary data.</text>
</comment>
<dbReference type="EMBL" id="JBFOLK010000003">
    <property type="protein sequence ID" value="KAL2524964.1"/>
    <property type="molecule type" value="Genomic_DNA"/>
</dbReference>
<dbReference type="PANTHER" id="PTHR33978:SF18">
    <property type="entry name" value="OS01G0656300 PROTEIN"/>
    <property type="match status" value="1"/>
</dbReference>
<sequence>MDKEEQEEAAGSMWDCGSPLYDAYELVSFAHFIDRHTMVLPSSVLPAQFESSTTKRHMMVLPSPISSDTYRSNASASSEEEITTMKMKKFSHTKGKKDKVTKAKSKFYSLFARIGL</sequence>
<gene>
    <name evidence="1" type="ORF">Adt_10018</name>
</gene>
<organism evidence="1 2">
    <name type="scientific">Abeliophyllum distichum</name>
    <dbReference type="NCBI Taxonomy" id="126358"/>
    <lineage>
        <taxon>Eukaryota</taxon>
        <taxon>Viridiplantae</taxon>
        <taxon>Streptophyta</taxon>
        <taxon>Embryophyta</taxon>
        <taxon>Tracheophyta</taxon>
        <taxon>Spermatophyta</taxon>
        <taxon>Magnoliopsida</taxon>
        <taxon>eudicotyledons</taxon>
        <taxon>Gunneridae</taxon>
        <taxon>Pentapetalae</taxon>
        <taxon>asterids</taxon>
        <taxon>lamiids</taxon>
        <taxon>Lamiales</taxon>
        <taxon>Oleaceae</taxon>
        <taxon>Forsythieae</taxon>
        <taxon>Abeliophyllum</taxon>
    </lineage>
</organism>
<protein>
    <submittedName>
        <fullName evidence="1">Uncharacterized protein</fullName>
    </submittedName>
</protein>
<dbReference type="AlphaFoldDB" id="A0ABD1UIT5"/>
<proteinExistence type="predicted"/>
<keyword evidence="2" id="KW-1185">Reference proteome</keyword>
<reference evidence="2" key="1">
    <citation type="submission" date="2024-07" db="EMBL/GenBank/DDBJ databases">
        <title>Two chromosome-level genome assemblies of Korean endemic species Abeliophyllum distichum and Forsythia ovata (Oleaceae).</title>
        <authorList>
            <person name="Jang H."/>
        </authorList>
    </citation>
    <scope>NUCLEOTIDE SEQUENCE [LARGE SCALE GENOMIC DNA]</scope>
</reference>
<dbReference type="PANTHER" id="PTHR33978">
    <property type="entry name" value="SERINE/THREONINE-KINASE"/>
    <property type="match status" value="1"/>
</dbReference>
<evidence type="ECO:0000313" key="1">
    <source>
        <dbReference type="EMBL" id="KAL2524964.1"/>
    </source>
</evidence>
<name>A0ABD1UIT5_9LAMI</name>
<dbReference type="Proteomes" id="UP001604336">
    <property type="component" value="Unassembled WGS sequence"/>
</dbReference>
<accession>A0ABD1UIT5</accession>